<dbReference type="AlphaFoldDB" id="A0AAW0G7Z7"/>
<keyword evidence="2" id="KW-1185">Reference proteome</keyword>
<accession>A0AAW0G7Z7</accession>
<gene>
    <name evidence="1" type="ORF">QCA50_007515</name>
</gene>
<reference evidence="1 2" key="1">
    <citation type="submission" date="2022-09" db="EMBL/GenBank/DDBJ databases">
        <authorList>
            <person name="Palmer J.M."/>
        </authorList>
    </citation>
    <scope>NUCLEOTIDE SEQUENCE [LARGE SCALE GENOMIC DNA]</scope>
    <source>
        <strain evidence="1 2">DSM 7382</strain>
    </source>
</reference>
<dbReference type="EMBL" id="JASBNA010000009">
    <property type="protein sequence ID" value="KAK7688826.1"/>
    <property type="molecule type" value="Genomic_DNA"/>
</dbReference>
<comment type="caution">
    <text evidence="1">The sequence shown here is derived from an EMBL/GenBank/DDBJ whole genome shotgun (WGS) entry which is preliminary data.</text>
</comment>
<proteinExistence type="predicted"/>
<name>A0AAW0G7Z7_9APHY</name>
<evidence type="ECO:0000313" key="1">
    <source>
        <dbReference type="EMBL" id="KAK7688826.1"/>
    </source>
</evidence>
<evidence type="ECO:0000313" key="2">
    <source>
        <dbReference type="Proteomes" id="UP001385951"/>
    </source>
</evidence>
<organism evidence="1 2">
    <name type="scientific">Cerrena zonata</name>
    <dbReference type="NCBI Taxonomy" id="2478898"/>
    <lineage>
        <taxon>Eukaryota</taxon>
        <taxon>Fungi</taxon>
        <taxon>Dikarya</taxon>
        <taxon>Basidiomycota</taxon>
        <taxon>Agaricomycotina</taxon>
        <taxon>Agaricomycetes</taxon>
        <taxon>Polyporales</taxon>
        <taxon>Cerrenaceae</taxon>
        <taxon>Cerrena</taxon>
    </lineage>
</organism>
<protein>
    <submittedName>
        <fullName evidence="1">Uncharacterized protein</fullName>
    </submittedName>
</protein>
<sequence length="165" mass="18753">MSTTPKGNEHCVVLLDLVQQISKSTQNTTQIDRPIHVNVVPYTGYNVERRFRRREAAQPWRDMQGKQTRGDGYEGTFQCNWMVLWRTNFCRPARHLAIQMLGQQFVGRVHSVKRSKGRSTYHYASGLPSFLSLGETATSESSKQSRFSDVAIHADIPSAELRVVA</sequence>
<dbReference type="Proteomes" id="UP001385951">
    <property type="component" value="Unassembled WGS sequence"/>
</dbReference>